<keyword evidence="4" id="KW-1185">Reference proteome</keyword>
<dbReference type="Pfam" id="PF00514">
    <property type="entry name" value="Arm"/>
    <property type="match status" value="1"/>
</dbReference>
<protein>
    <recommendedName>
        <fullName evidence="2">EF-hand domain-containing protein</fullName>
    </recommendedName>
</protein>
<dbReference type="InterPro" id="IPR016024">
    <property type="entry name" value="ARM-type_fold"/>
</dbReference>
<feature type="domain" description="EF-hand" evidence="2">
    <location>
        <begin position="749"/>
        <end position="784"/>
    </location>
</feature>
<evidence type="ECO:0000313" key="3">
    <source>
        <dbReference type="EMBL" id="KOO30512.1"/>
    </source>
</evidence>
<dbReference type="Proteomes" id="UP000037460">
    <property type="component" value="Unassembled WGS sequence"/>
</dbReference>
<dbReference type="InterPro" id="IPR011989">
    <property type="entry name" value="ARM-like"/>
</dbReference>
<dbReference type="SUPFAM" id="SSF48371">
    <property type="entry name" value="ARM repeat"/>
    <property type="match status" value="1"/>
</dbReference>
<dbReference type="Gene3D" id="1.25.10.10">
    <property type="entry name" value="Leucine-rich Repeat Variant"/>
    <property type="match status" value="1"/>
</dbReference>
<evidence type="ECO:0000256" key="1">
    <source>
        <dbReference type="SAM" id="MobiDB-lite"/>
    </source>
</evidence>
<dbReference type="PROSITE" id="PS50222">
    <property type="entry name" value="EF_HAND_2"/>
    <property type="match status" value="1"/>
</dbReference>
<evidence type="ECO:0000313" key="4">
    <source>
        <dbReference type="Proteomes" id="UP000037460"/>
    </source>
</evidence>
<proteinExistence type="predicted"/>
<dbReference type="InterPro" id="IPR000225">
    <property type="entry name" value="Armadillo"/>
</dbReference>
<reference evidence="4" key="1">
    <citation type="journal article" date="2015" name="PLoS Genet.">
        <title>Genome Sequence and Transcriptome Analyses of Chrysochromulina tobin: Metabolic Tools for Enhanced Algal Fitness in the Prominent Order Prymnesiales (Haptophyceae).</title>
        <authorList>
            <person name="Hovde B.T."/>
            <person name="Deodato C.R."/>
            <person name="Hunsperger H.M."/>
            <person name="Ryken S.A."/>
            <person name="Yost W."/>
            <person name="Jha R.K."/>
            <person name="Patterson J."/>
            <person name="Monnat R.J. Jr."/>
            <person name="Barlow S.B."/>
            <person name="Starkenburg S.R."/>
            <person name="Cattolico R.A."/>
        </authorList>
    </citation>
    <scope>NUCLEOTIDE SEQUENCE</scope>
    <source>
        <strain evidence="4">CCMP291</strain>
    </source>
</reference>
<sequence length="804" mass="85088">MACCVCGGGTVQGVGCLAPNALNYDTTAIVGDGSCRFAYYGCMDMAATNYQPTATHDAGTCAYVPQLAGCLDPGATDFDSIATLSGPCTYMTPGCTNSSASNYDAGATVNDGSCIHFAPGCLDPTATNFAPAATVQQIACTYARRGCTNASALNYVPLATVDDGSCTLTVRGCMLSLSTAYNPQANQDDGSCTVPLLHGCTQSTALNYVRLATIDDGNAATTAATSLGFDSLLEATSDRIALIGSSVALSAVMLCLACLPCLRRTPCFRPADRRVVPVVRTANPRGRDQPLQLSRLDYSPIKTNDGVASAARFKAEVKRAAAASRWLGKRSRIYQGAPAAPATAETKATEAAMLAMLSTLAATRQPEAPADALALMMRSNVKRAEAKRLAVQLHARREAETERAAAAAFALVRPRSKVGLGADAAPLDDENEAAEGVLPWESGINRFLRSLQPAEDDDEEDTHDGMVHLRDLKKSGREKLALVPPRVMYSVSALVEKLKAADGEALASLLYELAERLDNASGDTAVALCEELRASGAVAVISHLLTHSAPQIHKLAISLTGNLASGDIDSHADSSKRLLKQAGAFDHLLHHLFSTHKGTLRHALCAIQNMCTEIGDVDKLKKAGGMERLQHIVGLAHPDLTQFAQACLDNARSIAAVDAVQRKVLGAQAEARKVLEASVRRRGAHGTRDSAIANADDAPPAKAPSLGAKPPRPALDRVVAESVFKAVAKGSTRIPIVSMMAYLRERGDVNEDLIRKLVAEININREGKMDLDEWARAWAKLQWHARLGLTRSSALLVDQKTLGT</sequence>
<feature type="compositionally biased region" description="Low complexity" evidence="1">
    <location>
        <begin position="689"/>
        <end position="704"/>
    </location>
</feature>
<dbReference type="OrthoDB" id="566763at2759"/>
<dbReference type="EMBL" id="JWZX01002208">
    <property type="protein sequence ID" value="KOO30512.1"/>
    <property type="molecule type" value="Genomic_DNA"/>
</dbReference>
<dbReference type="InterPro" id="IPR002048">
    <property type="entry name" value="EF_hand_dom"/>
</dbReference>
<accession>A0A0M0JW52</accession>
<name>A0A0M0JW52_9EUKA</name>
<gene>
    <name evidence="3" type="ORF">Ctob_010448</name>
</gene>
<evidence type="ECO:0000259" key="2">
    <source>
        <dbReference type="PROSITE" id="PS50222"/>
    </source>
</evidence>
<comment type="caution">
    <text evidence="3">The sequence shown here is derived from an EMBL/GenBank/DDBJ whole genome shotgun (WGS) entry which is preliminary data.</text>
</comment>
<dbReference type="AlphaFoldDB" id="A0A0M0JW52"/>
<dbReference type="GO" id="GO:0005509">
    <property type="term" value="F:calcium ion binding"/>
    <property type="evidence" value="ECO:0007669"/>
    <property type="project" value="InterPro"/>
</dbReference>
<organism evidence="3 4">
    <name type="scientific">Chrysochromulina tobinii</name>
    <dbReference type="NCBI Taxonomy" id="1460289"/>
    <lineage>
        <taxon>Eukaryota</taxon>
        <taxon>Haptista</taxon>
        <taxon>Haptophyta</taxon>
        <taxon>Prymnesiophyceae</taxon>
        <taxon>Prymnesiales</taxon>
        <taxon>Chrysochromulinaceae</taxon>
        <taxon>Chrysochromulina</taxon>
    </lineage>
</organism>
<feature type="region of interest" description="Disordered" evidence="1">
    <location>
        <begin position="680"/>
        <end position="712"/>
    </location>
</feature>